<evidence type="ECO:0000313" key="3">
    <source>
        <dbReference type="Proteomes" id="UP000256328"/>
    </source>
</evidence>
<keyword evidence="3" id="KW-1185">Reference proteome</keyword>
<feature type="transmembrane region" description="Helical" evidence="1">
    <location>
        <begin position="222"/>
        <end position="241"/>
    </location>
</feature>
<proteinExistence type="predicted"/>
<feature type="transmembrane region" description="Helical" evidence="1">
    <location>
        <begin position="34"/>
        <end position="56"/>
    </location>
</feature>
<sequence length="271" mass="30397">MFSRLQPPSANYSPISRPHYRSRRRRSEIATMKYFLPLVVSLLVLMVDAAIQLALISSMVGYLHRSGANEYPFSYNGTSVVVNAKPKGLLLNEGHTSNGAAGSALVLVCFGGFFMIWWLRRRAARNVRKPSYLFVAYTAVSVLALVLTLVALSWTFALTNQTSGQQIDQLIASTSQHHAYPADEWTPGTWTDALLALPLIDEKDVSYLKHWRHVMNGWKWNAIPLFLVETVAVAFICLTFWEDWKIESYTEKNMGSHDKSGGGIRQSGIKV</sequence>
<feature type="transmembrane region" description="Helical" evidence="1">
    <location>
        <begin position="99"/>
        <end position="119"/>
    </location>
</feature>
<protein>
    <submittedName>
        <fullName evidence="2">Uncharacterized protein</fullName>
    </submittedName>
</protein>
<dbReference type="OrthoDB" id="3597048at2759"/>
<reference evidence="2 3" key="1">
    <citation type="journal article" date="2018" name="IMA Fungus">
        <title>IMA Genome-F 9: Draft genome sequence of Annulohypoxylon stygium, Aspergillus mulundensis, Berkeleyomyces basicola (syn. Thielaviopsis basicola), Ceratocystis smalleyi, two Cercospora beticola strains, Coleophoma cylindrospora, Fusarium fracticaudum, Phialophora cf. hyalina, and Morchella septimelata.</title>
        <authorList>
            <person name="Wingfield B.D."/>
            <person name="Bills G.F."/>
            <person name="Dong Y."/>
            <person name="Huang W."/>
            <person name="Nel W.J."/>
            <person name="Swalarsk-Parry B.S."/>
            <person name="Vaghefi N."/>
            <person name="Wilken P.M."/>
            <person name="An Z."/>
            <person name="de Beer Z.W."/>
            <person name="De Vos L."/>
            <person name="Chen L."/>
            <person name="Duong T.A."/>
            <person name="Gao Y."/>
            <person name="Hammerbacher A."/>
            <person name="Kikkert J.R."/>
            <person name="Li Y."/>
            <person name="Li H."/>
            <person name="Li K."/>
            <person name="Li Q."/>
            <person name="Liu X."/>
            <person name="Ma X."/>
            <person name="Naidoo K."/>
            <person name="Pethybridge S.J."/>
            <person name="Sun J."/>
            <person name="Steenkamp E.T."/>
            <person name="van der Nest M.A."/>
            <person name="van Wyk S."/>
            <person name="Wingfield M.J."/>
            <person name="Xiong C."/>
            <person name="Yue Q."/>
            <person name="Zhang X."/>
        </authorList>
    </citation>
    <scope>NUCLEOTIDE SEQUENCE [LARGE SCALE GENOMIC DNA]</scope>
    <source>
        <strain evidence="2 3">BP5796</strain>
    </source>
</reference>
<name>A0A3D8QHP7_9HELO</name>
<feature type="transmembrane region" description="Helical" evidence="1">
    <location>
        <begin position="131"/>
        <end position="154"/>
    </location>
</feature>
<keyword evidence="1" id="KW-0472">Membrane</keyword>
<gene>
    <name evidence="2" type="ORF">BP5796_11265</name>
</gene>
<evidence type="ECO:0000256" key="1">
    <source>
        <dbReference type="SAM" id="Phobius"/>
    </source>
</evidence>
<dbReference type="AlphaFoldDB" id="A0A3D8QHP7"/>
<evidence type="ECO:0000313" key="2">
    <source>
        <dbReference type="EMBL" id="RDW61373.1"/>
    </source>
</evidence>
<keyword evidence="1" id="KW-1133">Transmembrane helix</keyword>
<dbReference type="EMBL" id="PDLN01000018">
    <property type="protein sequence ID" value="RDW61373.1"/>
    <property type="molecule type" value="Genomic_DNA"/>
</dbReference>
<organism evidence="2 3">
    <name type="scientific">Coleophoma crateriformis</name>
    <dbReference type="NCBI Taxonomy" id="565419"/>
    <lineage>
        <taxon>Eukaryota</taxon>
        <taxon>Fungi</taxon>
        <taxon>Dikarya</taxon>
        <taxon>Ascomycota</taxon>
        <taxon>Pezizomycotina</taxon>
        <taxon>Leotiomycetes</taxon>
        <taxon>Helotiales</taxon>
        <taxon>Dermateaceae</taxon>
        <taxon>Coleophoma</taxon>
    </lineage>
</organism>
<accession>A0A3D8QHP7</accession>
<dbReference type="Proteomes" id="UP000256328">
    <property type="component" value="Unassembled WGS sequence"/>
</dbReference>
<keyword evidence="1" id="KW-0812">Transmembrane</keyword>
<comment type="caution">
    <text evidence="2">The sequence shown here is derived from an EMBL/GenBank/DDBJ whole genome shotgun (WGS) entry which is preliminary data.</text>
</comment>